<dbReference type="InterPro" id="IPR043993">
    <property type="entry name" value="T4SS_pilin"/>
</dbReference>
<protein>
    <submittedName>
        <fullName evidence="2">Pilin</fullName>
    </submittedName>
</protein>
<reference evidence="2 3" key="1">
    <citation type="submission" date="2023-03" db="EMBL/GenBank/DDBJ databases">
        <title>Bacillus Genome Sequencing.</title>
        <authorList>
            <person name="Dunlap C."/>
        </authorList>
    </citation>
    <scope>NUCLEOTIDE SEQUENCE [LARGE SCALE GENOMIC DNA]</scope>
    <source>
        <strain evidence="2 3">B-59205</strain>
    </source>
</reference>
<keyword evidence="1" id="KW-0812">Transmembrane</keyword>
<dbReference type="Proteomes" id="UP001344888">
    <property type="component" value="Unassembled WGS sequence"/>
</dbReference>
<dbReference type="EMBL" id="JARSFG010000003">
    <property type="protein sequence ID" value="MEC1177278.1"/>
    <property type="molecule type" value="Genomic_DNA"/>
</dbReference>
<feature type="transmembrane region" description="Helical" evidence="1">
    <location>
        <begin position="49"/>
        <end position="69"/>
    </location>
</feature>
<dbReference type="RefSeq" id="WP_326121563.1">
    <property type="nucleotide sequence ID" value="NZ_JARSFG010000003.1"/>
</dbReference>
<dbReference type="Pfam" id="PF18895">
    <property type="entry name" value="T4SS_pilin"/>
    <property type="match status" value="1"/>
</dbReference>
<comment type="caution">
    <text evidence="2">The sequence shown here is derived from an EMBL/GenBank/DDBJ whole genome shotgun (WGS) entry which is preliminary data.</text>
</comment>
<sequence length="77" mass="8227">MDNVTTLINDIAKDVQGLAPAIAGIILVIIGLVWMFAKDPNKKEAAQTWMINVFIGFAIAYLAASLVAWGTGKMSGF</sequence>
<proteinExistence type="predicted"/>
<keyword evidence="1" id="KW-1133">Transmembrane helix</keyword>
<keyword evidence="1" id="KW-0472">Membrane</keyword>
<evidence type="ECO:0000313" key="2">
    <source>
        <dbReference type="EMBL" id="MEC1177278.1"/>
    </source>
</evidence>
<name>A0AAW9NSU5_9BACL</name>
<accession>A0AAW9NSU5</accession>
<evidence type="ECO:0000313" key="3">
    <source>
        <dbReference type="Proteomes" id="UP001344888"/>
    </source>
</evidence>
<organism evidence="2 3">
    <name type="scientific">Metasolibacillus meyeri</name>
    <dbReference type="NCBI Taxonomy" id="1071052"/>
    <lineage>
        <taxon>Bacteria</taxon>
        <taxon>Bacillati</taxon>
        <taxon>Bacillota</taxon>
        <taxon>Bacilli</taxon>
        <taxon>Bacillales</taxon>
        <taxon>Caryophanaceae</taxon>
        <taxon>Metasolibacillus</taxon>
    </lineage>
</organism>
<keyword evidence="3" id="KW-1185">Reference proteome</keyword>
<dbReference type="AlphaFoldDB" id="A0AAW9NSU5"/>
<gene>
    <name evidence="2" type="ORF">P9B03_02175</name>
</gene>
<evidence type="ECO:0000256" key="1">
    <source>
        <dbReference type="SAM" id="Phobius"/>
    </source>
</evidence>
<feature type="transmembrane region" description="Helical" evidence="1">
    <location>
        <begin position="17"/>
        <end position="37"/>
    </location>
</feature>